<comment type="caution">
    <text evidence="1">The sequence shown here is derived from an EMBL/GenBank/DDBJ whole genome shotgun (WGS) entry which is preliminary data.</text>
</comment>
<sequence>MKIHLTDWFRTGLPSPLQWGATRPDFLRLWPGSNAELDGQAAAGYPYLTLDGVEFYFQTDTFSDLCEICIKAWSLEEEEASSYFNYGWLRRNLTNAQVQAALQAQGVAYRVELGPTFQTPNLRTESGVIFAFDSDFEVAADAELMKVYLGLPVPGMWSEQ</sequence>
<accession>A0A428JW46</accession>
<dbReference type="RefSeq" id="WP_125440640.1">
    <property type="nucleotide sequence ID" value="NZ_RWIU01000012.1"/>
</dbReference>
<name>A0A428JW46_9BACT</name>
<proteinExistence type="predicted"/>
<dbReference type="AlphaFoldDB" id="A0A428JW46"/>
<reference evidence="1 2" key="1">
    <citation type="submission" date="2018-12" db="EMBL/GenBank/DDBJ databases">
        <authorList>
            <person name="Feng G."/>
            <person name="Zhu H."/>
        </authorList>
    </citation>
    <scope>NUCLEOTIDE SEQUENCE [LARGE SCALE GENOMIC DNA]</scope>
    <source>
        <strain evidence="1 2">LMG 26000</strain>
    </source>
</reference>
<dbReference type="EMBL" id="RWIU01000012">
    <property type="protein sequence ID" value="RSK38421.1"/>
    <property type="molecule type" value="Genomic_DNA"/>
</dbReference>
<keyword evidence="2" id="KW-1185">Reference proteome</keyword>
<organism evidence="1 2">
    <name type="scientific">Hymenobacter perfusus</name>
    <dbReference type="NCBI Taxonomy" id="1236770"/>
    <lineage>
        <taxon>Bacteria</taxon>
        <taxon>Pseudomonadati</taxon>
        <taxon>Bacteroidota</taxon>
        <taxon>Cytophagia</taxon>
        <taxon>Cytophagales</taxon>
        <taxon>Hymenobacteraceae</taxon>
        <taxon>Hymenobacter</taxon>
    </lineage>
</organism>
<evidence type="ECO:0000313" key="2">
    <source>
        <dbReference type="Proteomes" id="UP000270291"/>
    </source>
</evidence>
<dbReference type="Proteomes" id="UP000270291">
    <property type="component" value="Unassembled WGS sequence"/>
</dbReference>
<protein>
    <submittedName>
        <fullName evidence="1">Uncharacterized protein</fullName>
    </submittedName>
</protein>
<evidence type="ECO:0000313" key="1">
    <source>
        <dbReference type="EMBL" id="RSK38421.1"/>
    </source>
</evidence>
<gene>
    <name evidence="1" type="ORF">EI293_21625</name>
</gene>